<comment type="caution">
    <text evidence="1">The sequence shown here is derived from an EMBL/GenBank/DDBJ whole genome shotgun (WGS) entry which is preliminary data.</text>
</comment>
<reference evidence="1 2" key="1">
    <citation type="journal article" date="2014" name="ISME J.">
        <title>Candidatus Competibacter-lineage genomes retrieved from metagenomes reveal functional metabolic diversity.</title>
        <authorList>
            <person name="McIlroy S.J."/>
            <person name="Albertsen M."/>
            <person name="Andresen E.K."/>
            <person name="Saunders A.M."/>
            <person name="Kristiansen R."/>
            <person name="Stokholm-Bjerregaard M."/>
            <person name="Nielsen K.L."/>
            <person name="Nielsen P.H."/>
        </authorList>
    </citation>
    <scope>NUCLEOTIDE SEQUENCE [LARGE SCALE GENOMIC DNA]</scope>
    <source>
        <strain evidence="1 2">Run_B_J11</strain>
    </source>
</reference>
<name>A0A7U7GC43_9GAMM</name>
<evidence type="ECO:0000313" key="2">
    <source>
        <dbReference type="Proteomes" id="UP000019184"/>
    </source>
</evidence>
<gene>
    <name evidence="1" type="ORF">BN874_2670001</name>
</gene>
<dbReference type="AlphaFoldDB" id="A0A7U7GC43"/>
<evidence type="ECO:0000313" key="1">
    <source>
        <dbReference type="EMBL" id="CDH45595.1"/>
    </source>
</evidence>
<proteinExistence type="predicted"/>
<accession>A0A7U7GC43</accession>
<organism evidence="1 2">
    <name type="scientific">Candidatus Contendobacter odensis Run_B_J11</name>
    <dbReference type="NCBI Taxonomy" id="1400861"/>
    <lineage>
        <taxon>Bacteria</taxon>
        <taxon>Pseudomonadati</taxon>
        <taxon>Pseudomonadota</taxon>
        <taxon>Gammaproteobacteria</taxon>
        <taxon>Candidatus Competibacteraceae</taxon>
        <taxon>Candidatus Contendibacter</taxon>
    </lineage>
</organism>
<protein>
    <submittedName>
        <fullName evidence="1">Uncharacterized protein</fullName>
    </submittedName>
</protein>
<dbReference type="Proteomes" id="UP000019184">
    <property type="component" value="Unassembled WGS sequence"/>
</dbReference>
<keyword evidence="2" id="KW-1185">Reference proteome</keyword>
<sequence>MAGALAGTLAVCVPAVGVPIRCRSVDGGTVAGVCRPAVPGFDSGRVLDAGRLFAAGAWTAATEVAELIAAPPAGLEGYQPLHQPWTNNP</sequence>
<dbReference type="EMBL" id="CBTK010000187">
    <property type="protein sequence ID" value="CDH45595.1"/>
    <property type="molecule type" value="Genomic_DNA"/>
</dbReference>